<proteinExistence type="predicted"/>
<keyword evidence="1" id="KW-1133">Transmembrane helix</keyword>
<dbReference type="RefSeq" id="WP_091554806.1">
    <property type="nucleotide sequence ID" value="NZ_FOMD01000001.1"/>
</dbReference>
<name>A0A1I1IGJ8_9ACTN</name>
<organism evidence="2 3">
    <name type="scientific">Klenkia taihuensis</name>
    <dbReference type="NCBI Taxonomy" id="1225127"/>
    <lineage>
        <taxon>Bacteria</taxon>
        <taxon>Bacillati</taxon>
        <taxon>Actinomycetota</taxon>
        <taxon>Actinomycetes</taxon>
        <taxon>Geodermatophilales</taxon>
        <taxon>Geodermatophilaceae</taxon>
        <taxon>Klenkia</taxon>
    </lineage>
</organism>
<feature type="transmembrane region" description="Helical" evidence="1">
    <location>
        <begin position="174"/>
        <end position="195"/>
    </location>
</feature>
<keyword evidence="1" id="KW-0812">Transmembrane</keyword>
<dbReference type="AlphaFoldDB" id="A0A1I1IGJ8"/>
<keyword evidence="3" id="KW-1185">Reference proteome</keyword>
<reference evidence="3" key="1">
    <citation type="submission" date="2016-10" db="EMBL/GenBank/DDBJ databases">
        <authorList>
            <person name="Varghese N."/>
            <person name="Submissions S."/>
        </authorList>
    </citation>
    <scope>NUCLEOTIDE SEQUENCE [LARGE SCALE GENOMIC DNA]</scope>
    <source>
        <strain evidence="3">DSM 45962</strain>
    </source>
</reference>
<accession>A0A1I1IGJ8</accession>
<feature type="transmembrane region" description="Helical" evidence="1">
    <location>
        <begin position="90"/>
        <end position="113"/>
    </location>
</feature>
<feature type="transmembrane region" description="Helical" evidence="1">
    <location>
        <begin position="145"/>
        <end position="168"/>
    </location>
</feature>
<dbReference type="Proteomes" id="UP000199022">
    <property type="component" value="Unassembled WGS sequence"/>
</dbReference>
<feature type="transmembrane region" description="Helical" evidence="1">
    <location>
        <begin position="63"/>
        <end position="83"/>
    </location>
</feature>
<evidence type="ECO:0000313" key="2">
    <source>
        <dbReference type="EMBL" id="SFC35315.1"/>
    </source>
</evidence>
<sequence>MVTDRPRPRGGPLLGWLLVVAAAAASALLTGDTTWASGALDGGGRVDATQADLLRLDGYQATVVPAFAGMVAAALVGLVAVPWSRPGRWAVTALVVGLVVAGVVVTLAVDVGATPEEQVGGAVVGVVPAALLLVLVWLRLRRGCAWVALLFAVVGLVAHVVTVVRLLGSAGTPAWGAWAMLLLELVAVTGAALAVRTTPPRDRVSPVRPG</sequence>
<evidence type="ECO:0000256" key="1">
    <source>
        <dbReference type="SAM" id="Phobius"/>
    </source>
</evidence>
<evidence type="ECO:0000313" key="3">
    <source>
        <dbReference type="Proteomes" id="UP000199022"/>
    </source>
</evidence>
<dbReference type="EMBL" id="FOMD01000001">
    <property type="protein sequence ID" value="SFC35315.1"/>
    <property type="molecule type" value="Genomic_DNA"/>
</dbReference>
<keyword evidence="1" id="KW-0472">Membrane</keyword>
<dbReference type="STRING" id="1225127.SAMN05661030_0757"/>
<gene>
    <name evidence="2" type="ORF">SAMN05661030_0757</name>
</gene>
<protein>
    <submittedName>
        <fullName evidence="2">Uncharacterized protein</fullName>
    </submittedName>
</protein>
<feature type="transmembrane region" description="Helical" evidence="1">
    <location>
        <begin position="119"/>
        <end position="138"/>
    </location>
</feature>